<name>M7TY77_EUTLA</name>
<feature type="compositionally biased region" description="Basic and acidic residues" evidence="2">
    <location>
        <begin position="21"/>
        <end position="36"/>
    </location>
</feature>
<dbReference type="SUPFAM" id="SSF57850">
    <property type="entry name" value="RING/U-box"/>
    <property type="match status" value="1"/>
</dbReference>
<dbReference type="PROSITE" id="PS50089">
    <property type="entry name" value="ZF_RING_2"/>
    <property type="match status" value="1"/>
</dbReference>
<evidence type="ECO:0000313" key="5">
    <source>
        <dbReference type="Proteomes" id="UP000012174"/>
    </source>
</evidence>
<protein>
    <submittedName>
        <fullName evidence="4">Putative ring finger protein</fullName>
    </submittedName>
</protein>
<keyword evidence="5" id="KW-1185">Reference proteome</keyword>
<sequence>MFWRRSRHNRSDHHSRPSQPQRDDPPESRRREGQRHDRRIEITLEDLDAEISGRHASKIGIKKTSQLGHVVAFLKKRYAKGHHRIPPDARIEFYWDRERLDGDEIPKVMNTLSYRAYCEGDNGALRIDWSGSTLSLATGHKEQVESEVLKEGTVSSIRKTILRLLRESDTKLAHLVEDPLQIEICAGFNEEYIWHHPELDRRDCTHVRSLKQWLRREVLSVAVTGLNKIPVQNDDIRLLSQGKLLRDRARVRVGRTLDFNVTRTVENKFVEVEGWLLEMTEMCSVCSDDKRISEMPRKITASCTHPVTMCKECVTQWIASSLDTVAWDRLKCPECPELLRFEDAFAVTNGAGSAWHLITGTMTGCCSASIGRIVATSITHPITRADVHSCPSSISAARLRFIDMGIRIRISTNIHISTHTRILILILTPIPIHRLCFRSLPFHQAWITIQYLDPILLVPPPIRSASCS</sequence>
<dbReference type="AlphaFoldDB" id="M7TY77"/>
<accession>M7TY77</accession>
<dbReference type="OrthoDB" id="1431934at2759"/>
<proteinExistence type="predicted"/>
<feature type="compositionally biased region" description="Basic residues" evidence="2">
    <location>
        <begin position="1"/>
        <end position="13"/>
    </location>
</feature>
<dbReference type="EMBL" id="KB705618">
    <property type="protein sequence ID" value="EMR71605.1"/>
    <property type="molecule type" value="Genomic_DNA"/>
</dbReference>
<evidence type="ECO:0000259" key="3">
    <source>
        <dbReference type="PROSITE" id="PS50089"/>
    </source>
</evidence>
<dbReference type="Gene3D" id="3.30.40.10">
    <property type="entry name" value="Zinc/RING finger domain, C3HC4 (zinc finger)"/>
    <property type="match status" value="1"/>
</dbReference>
<dbReference type="InterPro" id="IPR013083">
    <property type="entry name" value="Znf_RING/FYVE/PHD"/>
</dbReference>
<feature type="region of interest" description="Disordered" evidence="2">
    <location>
        <begin position="1"/>
        <end position="36"/>
    </location>
</feature>
<gene>
    <name evidence="4" type="ORF">UCREL1_1342</name>
</gene>
<dbReference type="HOGENOM" id="CLU_583983_0_0_1"/>
<feature type="domain" description="RING-type" evidence="3">
    <location>
        <begin position="283"/>
        <end position="335"/>
    </location>
</feature>
<organism evidence="4 5">
    <name type="scientific">Eutypa lata (strain UCR-EL1)</name>
    <name type="common">Grapevine dieback disease fungus</name>
    <name type="synonym">Eutypa armeniacae</name>
    <dbReference type="NCBI Taxonomy" id="1287681"/>
    <lineage>
        <taxon>Eukaryota</taxon>
        <taxon>Fungi</taxon>
        <taxon>Dikarya</taxon>
        <taxon>Ascomycota</taxon>
        <taxon>Pezizomycotina</taxon>
        <taxon>Sordariomycetes</taxon>
        <taxon>Xylariomycetidae</taxon>
        <taxon>Xylariales</taxon>
        <taxon>Diatrypaceae</taxon>
        <taxon>Eutypa</taxon>
    </lineage>
</organism>
<keyword evidence="1" id="KW-0479">Metal-binding</keyword>
<dbReference type="Proteomes" id="UP000012174">
    <property type="component" value="Unassembled WGS sequence"/>
</dbReference>
<dbReference type="InterPro" id="IPR001841">
    <property type="entry name" value="Znf_RING"/>
</dbReference>
<evidence type="ECO:0000256" key="1">
    <source>
        <dbReference type="PROSITE-ProRule" id="PRU00175"/>
    </source>
</evidence>
<reference evidence="5" key="1">
    <citation type="journal article" date="2013" name="Genome Announc.">
        <title>Draft genome sequence of the grapevine dieback fungus Eutypa lata UCR-EL1.</title>
        <authorList>
            <person name="Blanco-Ulate B."/>
            <person name="Rolshausen P.E."/>
            <person name="Cantu D."/>
        </authorList>
    </citation>
    <scope>NUCLEOTIDE SEQUENCE [LARGE SCALE GENOMIC DNA]</scope>
    <source>
        <strain evidence="5">UCR-EL1</strain>
    </source>
</reference>
<dbReference type="KEGG" id="ela:UCREL1_1342"/>
<evidence type="ECO:0000313" key="4">
    <source>
        <dbReference type="EMBL" id="EMR71605.1"/>
    </source>
</evidence>
<dbReference type="STRING" id="1287681.M7TY77"/>
<keyword evidence="1" id="KW-0863">Zinc-finger</keyword>
<evidence type="ECO:0000256" key="2">
    <source>
        <dbReference type="SAM" id="MobiDB-lite"/>
    </source>
</evidence>
<keyword evidence="1" id="KW-0862">Zinc</keyword>
<dbReference type="GO" id="GO:0008270">
    <property type="term" value="F:zinc ion binding"/>
    <property type="evidence" value="ECO:0007669"/>
    <property type="project" value="UniProtKB-KW"/>
</dbReference>